<feature type="region of interest" description="Disordered" evidence="1">
    <location>
        <begin position="113"/>
        <end position="134"/>
    </location>
</feature>
<dbReference type="AlphaFoldDB" id="A0A813F512"/>
<evidence type="ECO:0000313" key="3">
    <source>
        <dbReference type="Proteomes" id="UP000654075"/>
    </source>
</evidence>
<evidence type="ECO:0000256" key="1">
    <source>
        <dbReference type="SAM" id="MobiDB-lite"/>
    </source>
</evidence>
<sequence>YDRFPANVAVAANGNGGKSQGVQTEMDQEYGIDLSFSYPLDGHSAVPWRPSPAEVVDLSEDRQQLFFNRAKALVAGDAGGGASRLKPAVKGSRRKELVWFRDACEMHLVKQQSVGGGSSSSSSSAAAAATGGTELTVEELAGQILETSRHP</sequence>
<accession>A0A813F512</accession>
<comment type="caution">
    <text evidence="2">The sequence shown here is derived from an EMBL/GenBank/DDBJ whole genome shotgun (WGS) entry which is preliminary data.</text>
</comment>
<proteinExistence type="predicted"/>
<dbReference type="EMBL" id="CAJNNV010024335">
    <property type="protein sequence ID" value="CAE8609507.1"/>
    <property type="molecule type" value="Genomic_DNA"/>
</dbReference>
<reference evidence="2" key="1">
    <citation type="submission" date="2021-02" db="EMBL/GenBank/DDBJ databases">
        <authorList>
            <person name="Dougan E. K."/>
            <person name="Rhodes N."/>
            <person name="Thang M."/>
            <person name="Chan C."/>
        </authorList>
    </citation>
    <scope>NUCLEOTIDE SEQUENCE</scope>
</reference>
<name>A0A813F512_POLGL</name>
<feature type="compositionally biased region" description="Low complexity" evidence="1">
    <location>
        <begin position="119"/>
        <end position="134"/>
    </location>
</feature>
<dbReference type="Proteomes" id="UP000654075">
    <property type="component" value="Unassembled WGS sequence"/>
</dbReference>
<organism evidence="2 3">
    <name type="scientific">Polarella glacialis</name>
    <name type="common">Dinoflagellate</name>
    <dbReference type="NCBI Taxonomy" id="89957"/>
    <lineage>
        <taxon>Eukaryota</taxon>
        <taxon>Sar</taxon>
        <taxon>Alveolata</taxon>
        <taxon>Dinophyceae</taxon>
        <taxon>Suessiales</taxon>
        <taxon>Suessiaceae</taxon>
        <taxon>Polarella</taxon>
    </lineage>
</organism>
<feature type="non-terminal residue" evidence="2">
    <location>
        <position position="151"/>
    </location>
</feature>
<keyword evidence="3" id="KW-1185">Reference proteome</keyword>
<gene>
    <name evidence="2" type="ORF">PGLA1383_LOCUS27332</name>
</gene>
<evidence type="ECO:0000313" key="2">
    <source>
        <dbReference type="EMBL" id="CAE8609507.1"/>
    </source>
</evidence>
<protein>
    <submittedName>
        <fullName evidence="2">Uncharacterized protein</fullName>
    </submittedName>
</protein>
<feature type="non-terminal residue" evidence="2">
    <location>
        <position position="1"/>
    </location>
</feature>